<evidence type="ECO:0000313" key="1">
    <source>
        <dbReference type="EMBL" id="KAI3432559.1"/>
    </source>
</evidence>
<protein>
    <submittedName>
        <fullName evidence="1">Uncharacterized protein</fullName>
    </submittedName>
</protein>
<dbReference type="AlphaFoldDB" id="A0A9D4TRA1"/>
<evidence type="ECO:0000313" key="2">
    <source>
        <dbReference type="Proteomes" id="UP001055712"/>
    </source>
</evidence>
<reference evidence="1" key="2">
    <citation type="submission" date="2020-11" db="EMBL/GenBank/DDBJ databases">
        <authorList>
            <person name="Cecchin M."/>
            <person name="Marcolungo L."/>
            <person name="Rossato M."/>
            <person name="Girolomoni L."/>
            <person name="Cosentino E."/>
            <person name="Cuine S."/>
            <person name="Li-Beisson Y."/>
            <person name="Delledonne M."/>
            <person name="Ballottari M."/>
        </authorList>
    </citation>
    <scope>NUCLEOTIDE SEQUENCE</scope>
    <source>
        <strain evidence="1">211/11P</strain>
        <tissue evidence="1">Whole cell</tissue>
    </source>
</reference>
<comment type="caution">
    <text evidence="1">The sequence shown here is derived from an EMBL/GenBank/DDBJ whole genome shotgun (WGS) entry which is preliminary data.</text>
</comment>
<dbReference type="EMBL" id="SIDB01000005">
    <property type="protein sequence ID" value="KAI3432559.1"/>
    <property type="molecule type" value="Genomic_DNA"/>
</dbReference>
<gene>
    <name evidence="1" type="ORF">D9Q98_004108</name>
</gene>
<dbReference type="Proteomes" id="UP001055712">
    <property type="component" value="Unassembled WGS sequence"/>
</dbReference>
<reference evidence="1" key="1">
    <citation type="journal article" date="2019" name="Plant J.">
        <title>Chlorella vulgaris genome assembly and annotation reveals the molecular basis for metabolic acclimation to high light conditions.</title>
        <authorList>
            <person name="Cecchin M."/>
            <person name="Marcolungo L."/>
            <person name="Rossato M."/>
            <person name="Girolomoni L."/>
            <person name="Cosentino E."/>
            <person name="Cuine S."/>
            <person name="Li-Beisson Y."/>
            <person name="Delledonne M."/>
            <person name="Ballottari M."/>
        </authorList>
    </citation>
    <scope>NUCLEOTIDE SEQUENCE</scope>
    <source>
        <strain evidence="1">211/11P</strain>
    </source>
</reference>
<name>A0A9D4TRA1_CHLVU</name>
<proteinExistence type="predicted"/>
<accession>A0A9D4TRA1</accession>
<keyword evidence="2" id="KW-1185">Reference proteome</keyword>
<organism evidence="1 2">
    <name type="scientific">Chlorella vulgaris</name>
    <name type="common">Green alga</name>
    <dbReference type="NCBI Taxonomy" id="3077"/>
    <lineage>
        <taxon>Eukaryota</taxon>
        <taxon>Viridiplantae</taxon>
        <taxon>Chlorophyta</taxon>
        <taxon>core chlorophytes</taxon>
        <taxon>Trebouxiophyceae</taxon>
        <taxon>Chlorellales</taxon>
        <taxon>Chlorellaceae</taxon>
        <taxon>Chlorella clade</taxon>
        <taxon>Chlorella</taxon>
    </lineage>
</organism>
<dbReference type="OrthoDB" id="2138681at2759"/>
<sequence>MTDDAIDVVSKRCAHEDCDIFVSRKMWCATHDVEAVHQRRQRVRENQVAAFLSNSGFQWSKWNKQLGEPACGRYRPDFVYSLDTHVVIVEVDEDQHSTYDQSCERKRMLDIFSSFGGTPVTFLRYNPDIFQIGGATVRRTKQIRLQTLARRLQAALNTVPTNVLTIEYLFYNGADVSTYHVSPDDPSFVLHPVNSK</sequence>